<evidence type="ECO:0000256" key="2">
    <source>
        <dbReference type="SAM" id="MobiDB-lite"/>
    </source>
</evidence>
<feature type="region of interest" description="Disordered" evidence="2">
    <location>
        <begin position="573"/>
        <end position="626"/>
    </location>
</feature>
<feature type="compositionally biased region" description="Low complexity" evidence="2">
    <location>
        <begin position="184"/>
        <end position="204"/>
    </location>
</feature>
<reference evidence="3" key="1">
    <citation type="submission" date="2021-01" db="EMBL/GenBank/DDBJ databases">
        <authorList>
            <person name="Corre E."/>
            <person name="Pelletier E."/>
            <person name="Niang G."/>
            <person name="Scheremetjew M."/>
            <person name="Finn R."/>
            <person name="Kale V."/>
            <person name="Holt S."/>
            <person name="Cochrane G."/>
            <person name="Meng A."/>
            <person name="Brown T."/>
            <person name="Cohen L."/>
        </authorList>
    </citation>
    <scope>NUCLEOTIDE SEQUENCE</scope>
    <source>
        <strain evidence="3">CCMP1320</strain>
    </source>
</reference>
<feature type="coiled-coil region" evidence="1">
    <location>
        <begin position="845"/>
        <end position="885"/>
    </location>
</feature>
<proteinExistence type="predicted"/>
<dbReference type="EMBL" id="HBIP01007902">
    <property type="protein sequence ID" value="CAE0489193.1"/>
    <property type="molecule type" value="Transcribed_RNA"/>
</dbReference>
<feature type="compositionally biased region" description="Low complexity" evidence="2">
    <location>
        <begin position="1086"/>
        <end position="1109"/>
    </location>
</feature>
<dbReference type="AlphaFoldDB" id="A0A7S3VJL3"/>
<accession>A0A7S3VJL3</accession>
<feature type="region of interest" description="Disordered" evidence="2">
    <location>
        <begin position="176"/>
        <end position="204"/>
    </location>
</feature>
<keyword evidence="1" id="KW-0175">Coiled coil</keyword>
<protein>
    <recommendedName>
        <fullName evidence="4">EF-hand domain-containing protein</fullName>
    </recommendedName>
</protein>
<feature type="region of interest" description="Disordered" evidence="2">
    <location>
        <begin position="1073"/>
        <end position="1115"/>
    </location>
</feature>
<organism evidence="3">
    <name type="scientific">Dunaliella tertiolecta</name>
    <name type="common">Green alga</name>
    <dbReference type="NCBI Taxonomy" id="3047"/>
    <lineage>
        <taxon>Eukaryota</taxon>
        <taxon>Viridiplantae</taxon>
        <taxon>Chlorophyta</taxon>
        <taxon>core chlorophytes</taxon>
        <taxon>Chlorophyceae</taxon>
        <taxon>CS clade</taxon>
        <taxon>Chlamydomonadales</taxon>
        <taxon>Dunaliellaceae</taxon>
        <taxon>Dunaliella</taxon>
    </lineage>
</organism>
<evidence type="ECO:0000313" key="3">
    <source>
        <dbReference type="EMBL" id="CAE0489193.1"/>
    </source>
</evidence>
<feature type="region of interest" description="Disordered" evidence="2">
    <location>
        <begin position="654"/>
        <end position="796"/>
    </location>
</feature>
<evidence type="ECO:0000256" key="1">
    <source>
        <dbReference type="SAM" id="Coils"/>
    </source>
</evidence>
<evidence type="ECO:0008006" key="4">
    <source>
        <dbReference type="Google" id="ProtNLM"/>
    </source>
</evidence>
<feature type="region of interest" description="Disordered" evidence="2">
    <location>
        <begin position="498"/>
        <end position="548"/>
    </location>
</feature>
<feature type="compositionally biased region" description="Polar residues" evidence="2">
    <location>
        <begin position="748"/>
        <end position="758"/>
    </location>
</feature>
<gene>
    <name evidence="3" type="ORF">DTER00134_LOCUS4263</name>
</gene>
<name>A0A7S3VJL3_DUNTE</name>
<sequence length="1121" mass="120821">MHDHFLRSRCASDAEWKASGVLPFAFNHNQECYVLLGSEITRTGPKGKMEAIMWSDFGGKREAADADSIETASREFAEETLGVFGGVSVDPAAVKRSADEMAARLRSGDRSLCSVHQLRKGAYHMYACMVTYIDPIFFELAMQQNDGPQLPDLPFVDCSPSTRAEGFQQHAVESPALGQDQEQQEILTSSLSQQQQQQQQQWAPPYGPYAQQQLVGNAQHTPWPQSSSLVTSGGGPYAQAAGFPTRQGPFGLMQELERFLISRRAQMLDFFAMAASSVHGLPPSTSGRPSTVGSGARGIAVTRPALVGVVQRAVPSASVHDTRYVQAIIDALLPHQRMISMEDWEGCVFQGAAAEAAVLQRTLPLSLLAPLRSLADAWQSAPGARAHAVKRFQELDFDRSGYLSTSDQQLLLSSLLGLPPPVGMPAAYSNPAAFPSAKGHSAAGDMGIAMSSAEAGLWLCVALHSQLPTGSRPGFMTFNELEQAVQFMAYQFSPSPLYSTQQQQQQQQPAAGHTPQVAGLQGAGNNEGSRGGAHAAHAGAGTGTGAMDGMRHTQQQQIAGDVQAIMAKCRGMLGKGEDGEGDELMASAPNPYSGRDMSPQRSLESGPGYSGPYAQYGRDISPQRSLESVPPYAQYGRDLTPQRSMQSVPAYDAPNAQYARDPSPPRSMQSGPAYDVPHAQYGRDLSPRRSMQGVPGYTGPQAPYGRDSSRPRSWAGEDPYGWPSRRFAGQGGGPDSWGSAYEDAGGPASTSPHTSHGSMSDAAMYGGAVPAGAYPRSSSPPPPHFDSTPAAGGVRFRDDAMGSVDAQRFDEAVFSQAGRYTGNPGAAYHAWTYENRQKVLDTYFNRDHQRKMRTLRSQKDKADAAAALEEAIEAKEDAAAETRERLWRLAKRAEKDAYEHTGYKPLKMLEVDEVAERINAALDAAVSITRKKSLLEGTGYEGSRSMDMYRPPPDLRSLLDQICSPGWYERMALPANLETLKVALAVRKDALELARLQDASVQAAHFAVQGVEMAGQEAKHAMGVQAALLQDALMARTAELERCLLADAYAVASQASATAQHAAFAAQHQDNRLSGMPVPRQHSLKPPQQQQQQQQPPQRQQQQSAAAQPTPDMKGGCCIVQ</sequence>